<name>A0AA91DHV1_VARPD</name>
<proteinExistence type="predicted"/>
<dbReference type="Gene3D" id="3.10.450.50">
    <property type="match status" value="1"/>
</dbReference>
<accession>A0AA91DHV1</accession>
<dbReference type="SUPFAM" id="SSF54427">
    <property type="entry name" value="NTF2-like"/>
    <property type="match status" value="1"/>
</dbReference>
<evidence type="ECO:0000313" key="3">
    <source>
        <dbReference type="Proteomes" id="UP000077852"/>
    </source>
</evidence>
<dbReference type="EMBL" id="LVHG01000084">
    <property type="protein sequence ID" value="OAK58021.1"/>
    <property type="molecule type" value="Genomic_DNA"/>
</dbReference>
<gene>
    <name evidence="2" type="ORF">A3K87_03135</name>
</gene>
<dbReference type="AlphaFoldDB" id="A0AA91DHV1"/>
<protein>
    <recommendedName>
        <fullName evidence="1">SnoaL-like domain-containing protein</fullName>
    </recommendedName>
</protein>
<dbReference type="Proteomes" id="UP000077852">
    <property type="component" value="Unassembled WGS sequence"/>
</dbReference>
<dbReference type="Pfam" id="PF13577">
    <property type="entry name" value="SnoaL_4"/>
    <property type="match status" value="1"/>
</dbReference>
<comment type="caution">
    <text evidence="2">The sequence shown here is derived from an EMBL/GenBank/DDBJ whole genome shotgun (WGS) entry which is preliminary data.</text>
</comment>
<evidence type="ECO:0000259" key="1">
    <source>
        <dbReference type="Pfam" id="PF13577"/>
    </source>
</evidence>
<organism evidence="2 3">
    <name type="scientific">Variovorax paradoxus</name>
    <dbReference type="NCBI Taxonomy" id="34073"/>
    <lineage>
        <taxon>Bacteria</taxon>
        <taxon>Pseudomonadati</taxon>
        <taxon>Pseudomonadota</taxon>
        <taxon>Betaproteobacteria</taxon>
        <taxon>Burkholderiales</taxon>
        <taxon>Comamonadaceae</taxon>
        <taxon>Variovorax</taxon>
    </lineage>
</organism>
<sequence length="168" mass="19769">MNPEIQLFAQLEDRLARLQARVDEMESRDAIRTLRARYHVFVNEDEGQRLHELFSEDASVIYNGRPEVFGREAIRAFFANFPVQYARQFIHQHEVEVRGDTAIGHCYLDGRPVHGDRSMYVVGRFDDEYVRVDGRWMFKKVVLTVHYMVEAAEHWESSLPMKKARQPA</sequence>
<reference evidence="2 3" key="1">
    <citation type="submission" date="2016-03" db="EMBL/GenBank/DDBJ databases">
        <title>Genome sequence of Variovorax paradoxus KB5.</title>
        <authorList>
            <person name="Jeong H."/>
            <person name="Hong C.E."/>
            <person name="Jo S.H."/>
            <person name="Park J.M."/>
        </authorList>
    </citation>
    <scope>NUCLEOTIDE SEQUENCE [LARGE SCALE GENOMIC DNA]</scope>
    <source>
        <strain evidence="2 3">KB5</strain>
    </source>
</reference>
<feature type="domain" description="SnoaL-like" evidence="1">
    <location>
        <begin position="24"/>
        <end position="140"/>
    </location>
</feature>
<dbReference type="InterPro" id="IPR037401">
    <property type="entry name" value="SnoaL-like"/>
</dbReference>
<dbReference type="InterPro" id="IPR032710">
    <property type="entry name" value="NTF2-like_dom_sf"/>
</dbReference>
<dbReference type="RefSeq" id="WP_081270996.1">
    <property type="nucleotide sequence ID" value="NZ_LVHG01000084.1"/>
</dbReference>
<evidence type="ECO:0000313" key="2">
    <source>
        <dbReference type="EMBL" id="OAK58021.1"/>
    </source>
</evidence>